<dbReference type="EMBL" id="LACC01000015">
    <property type="protein sequence ID" value="KJZ46095.1"/>
    <property type="molecule type" value="Genomic_DNA"/>
</dbReference>
<organism evidence="1 2">
    <name type="scientific">Pseudomonas fluorescens</name>
    <dbReference type="NCBI Taxonomy" id="294"/>
    <lineage>
        <taxon>Bacteria</taxon>
        <taxon>Pseudomonadati</taxon>
        <taxon>Pseudomonadota</taxon>
        <taxon>Gammaproteobacteria</taxon>
        <taxon>Pseudomonadales</taxon>
        <taxon>Pseudomonadaceae</taxon>
        <taxon>Pseudomonas</taxon>
    </lineage>
</organism>
<evidence type="ECO:0000313" key="1">
    <source>
        <dbReference type="EMBL" id="KJZ46095.1"/>
    </source>
</evidence>
<gene>
    <name evidence="1" type="ORF">VC35_13340</name>
</gene>
<accession>A0A0F4TQ17</accession>
<reference evidence="1 2" key="1">
    <citation type="submission" date="2015-03" db="EMBL/GenBank/DDBJ databases">
        <title>Comparative genomics of Pseudomonas insights into diversity of traits involved in vanlence and defense.</title>
        <authorList>
            <person name="Qin Y."/>
        </authorList>
    </citation>
    <scope>NUCLEOTIDE SEQUENCE [LARGE SCALE GENOMIC DNA]</scope>
    <source>
        <strain evidence="1 2">C8</strain>
    </source>
</reference>
<evidence type="ECO:0000313" key="2">
    <source>
        <dbReference type="Proteomes" id="UP000033588"/>
    </source>
</evidence>
<name>A0A0F4TQ17_PSEFL</name>
<sequence>MGRLYFKFQTTDEYLYRAEFWLQKAKDQGVKDAESMLEDAEDKLRAQVVSAKKEGTWNPWEKRAHA</sequence>
<dbReference type="PATRIC" id="fig|294.132.peg.1431"/>
<proteinExistence type="predicted"/>
<dbReference type="AlphaFoldDB" id="A0A0F4TQ17"/>
<dbReference type="Proteomes" id="UP000033588">
    <property type="component" value="Unassembled WGS sequence"/>
</dbReference>
<comment type="caution">
    <text evidence="1">The sequence shown here is derived from an EMBL/GenBank/DDBJ whole genome shotgun (WGS) entry which is preliminary data.</text>
</comment>
<protein>
    <submittedName>
        <fullName evidence="1">Uncharacterized protein</fullName>
    </submittedName>
</protein>